<organism evidence="3 4">
    <name type="scientific">Flavobacterium arcticum</name>
    <dbReference type="NCBI Taxonomy" id="1784713"/>
    <lineage>
        <taxon>Bacteria</taxon>
        <taxon>Pseudomonadati</taxon>
        <taxon>Bacteroidota</taxon>
        <taxon>Flavobacteriia</taxon>
        <taxon>Flavobacteriales</taxon>
        <taxon>Flavobacteriaceae</taxon>
        <taxon>Flavobacterium</taxon>
    </lineage>
</organism>
<evidence type="ECO:0000259" key="2">
    <source>
        <dbReference type="Pfam" id="PF18912"/>
    </source>
</evidence>
<accession>A0A345HBS1</accession>
<dbReference type="InterPro" id="IPR029057">
    <property type="entry name" value="PRTase-like"/>
</dbReference>
<dbReference type="InterPro" id="IPR000836">
    <property type="entry name" value="PRTase_dom"/>
</dbReference>
<evidence type="ECO:0000256" key="1">
    <source>
        <dbReference type="ARBA" id="ARBA00008007"/>
    </source>
</evidence>
<evidence type="ECO:0000313" key="3">
    <source>
        <dbReference type="EMBL" id="AXG74031.1"/>
    </source>
</evidence>
<dbReference type="InterPro" id="IPR051910">
    <property type="entry name" value="ComF/GntX_DNA_util-trans"/>
</dbReference>
<sequence>MLKNLINILFPKTCSGCDTILLESEHTICTACIHEMPYTHHHLVSNNETFKKFYGRLPLEHASALLYFHKEGLVQQLIHNLKYKGQQDIGKLMGQWYAHELKNVGALQSVTDVIPVPLHPKKLRERGYNQVTEFGKALAEGLNVNYNQDILLRTTYNKTQTKKNRDARAAIIGSAFDVTYTDADSSKHFLLIDDVITTGATLESCGKALLKTPNSKLSIATIAYAHS</sequence>
<dbReference type="InterPro" id="IPR044005">
    <property type="entry name" value="DZR_2"/>
</dbReference>
<dbReference type="CDD" id="cd06223">
    <property type="entry name" value="PRTases_typeI"/>
    <property type="match status" value="1"/>
</dbReference>
<dbReference type="SUPFAM" id="SSF53271">
    <property type="entry name" value="PRTase-like"/>
    <property type="match status" value="1"/>
</dbReference>
<dbReference type="PANTHER" id="PTHR47505:SF1">
    <property type="entry name" value="DNA UTILIZATION PROTEIN YHGH"/>
    <property type="match status" value="1"/>
</dbReference>
<comment type="similarity">
    <text evidence="1">Belongs to the ComF/GntX family.</text>
</comment>
<dbReference type="KEGG" id="fat:DVK85_07140"/>
<dbReference type="Gene3D" id="3.40.50.2020">
    <property type="match status" value="1"/>
</dbReference>
<dbReference type="PANTHER" id="PTHR47505">
    <property type="entry name" value="DNA UTILIZATION PROTEIN YHGH"/>
    <property type="match status" value="1"/>
</dbReference>
<dbReference type="OrthoDB" id="9779910at2"/>
<reference evidence="3 4" key="1">
    <citation type="submission" date="2018-07" db="EMBL/GenBank/DDBJ databases">
        <title>Complete genome sequence of Flavobacterium arcticum type strain SM1502T.</title>
        <authorList>
            <person name="Li Y."/>
            <person name="Li D.-D."/>
        </authorList>
    </citation>
    <scope>NUCLEOTIDE SEQUENCE [LARGE SCALE GENOMIC DNA]</scope>
    <source>
        <strain evidence="3 4">SM1502</strain>
    </source>
</reference>
<protein>
    <submittedName>
        <fullName evidence="3">ComF family protein</fullName>
    </submittedName>
</protein>
<name>A0A345HBS1_9FLAO</name>
<evidence type="ECO:0000313" key="4">
    <source>
        <dbReference type="Proteomes" id="UP000253951"/>
    </source>
</evidence>
<dbReference type="EMBL" id="CP031188">
    <property type="protein sequence ID" value="AXG74031.1"/>
    <property type="molecule type" value="Genomic_DNA"/>
</dbReference>
<dbReference type="Proteomes" id="UP000253951">
    <property type="component" value="Chromosome"/>
</dbReference>
<keyword evidence="4" id="KW-1185">Reference proteome</keyword>
<dbReference type="Pfam" id="PF18912">
    <property type="entry name" value="DZR_2"/>
    <property type="match status" value="1"/>
</dbReference>
<dbReference type="AlphaFoldDB" id="A0A345HBS1"/>
<feature type="domain" description="Double zinc ribbon" evidence="2">
    <location>
        <begin position="5"/>
        <end position="39"/>
    </location>
</feature>
<dbReference type="RefSeq" id="WP_114677789.1">
    <property type="nucleotide sequence ID" value="NZ_CP031188.1"/>
</dbReference>
<gene>
    <name evidence="3" type="ORF">DVK85_07140</name>
</gene>
<proteinExistence type="inferred from homology"/>